<evidence type="ECO:0000313" key="5">
    <source>
        <dbReference type="EMBL" id="CAL8142462.1"/>
    </source>
</evidence>
<comment type="caution">
    <text evidence="5">The sequence shown here is derived from an EMBL/GenBank/DDBJ whole genome shotgun (WGS) entry which is preliminary data.</text>
</comment>
<dbReference type="InterPro" id="IPR002181">
    <property type="entry name" value="Fibrinogen_a/b/g_C_dom"/>
</dbReference>
<dbReference type="Proteomes" id="UP001642540">
    <property type="component" value="Unassembled WGS sequence"/>
</dbReference>
<feature type="coiled-coil region" evidence="2">
    <location>
        <begin position="274"/>
        <end position="308"/>
    </location>
</feature>
<evidence type="ECO:0000259" key="4">
    <source>
        <dbReference type="PROSITE" id="PS51406"/>
    </source>
</evidence>
<evidence type="ECO:0000256" key="3">
    <source>
        <dbReference type="SAM" id="MobiDB-lite"/>
    </source>
</evidence>
<keyword evidence="6" id="KW-1185">Reference proteome</keyword>
<feature type="compositionally biased region" description="Polar residues" evidence="3">
    <location>
        <begin position="172"/>
        <end position="184"/>
    </location>
</feature>
<dbReference type="InterPro" id="IPR020837">
    <property type="entry name" value="Fibrinogen_CS"/>
</dbReference>
<feature type="compositionally biased region" description="Low complexity" evidence="3">
    <location>
        <begin position="149"/>
        <end position="171"/>
    </location>
</feature>
<evidence type="ECO:0000313" key="6">
    <source>
        <dbReference type="Proteomes" id="UP001642540"/>
    </source>
</evidence>
<sequence length="741" mass="84757">MGSHSNHYRVRNLIPRDLFSYSSLFIIFSVIVTATSTPTHGSSSSGISVGSSGGSSTPQNVNHVIDYLNVLKRSQDEVFRKIDWLTKTVEEKDHEDYKFRLKFSRKVHTLENKVLYMEQTFTQKVEEVVQKKLDEISDRLRYQYQTFSSGAGASTSHGGSNSQLQNQQPQPFTSRTNNRYQPKNQYHPPNYQNNWGFYEHPITQKRVRDTNFGYEPPTRELPLMSLVANAPDSSTSRSSDMTGGGSIVSLTSSATGPTADSEGVRERGQLTSFIEVSQRRFESLDTTLQSLKENLTTLEKEMNRMKPQHRSENDYTEIYKLLADHSKDIIHLSQKHQEISQQLEHFSAEMEKAAAKRDNAINDSFHEMSSEIKRQISAVKAYTKRHVQNLTALASTQPPDKFRCAQTLLDELLAQLSRPRSNQQSAVNSDLIADQADNDRDEEYPPGQPQNIQYRDNLTKELQLQRQEISELKSEIARLNISQVLLMRTVDEETLKRTVRPRDCSEIRLLRNVSSGVYSIFPRKNDNSTDVYCDMETDGGGWTVIQRRGEPVDPLAGERRESFIRTWNEYEDGFGSLTSDFWLGLSNIAALCQLGVQELRVELTNWSGEKRYANYHYFKISNASDLYRINVSGYSGNAGDSLIRHNGMAFSTPDRDHDTDPRRHCAKMYFSGWWYYACFESNLNGLYLSENDSNGTYGFGTGMIWQHWMGTYSSLKHVEIKIRNTFIGDNQYTNKIAVTYS</sequence>
<dbReference type="InterPro" id="IPR050373">
    <property type="entry name" value="Fibrinogen_C-term_domain"/>
</dbReference>
<reference evidence="5 6" key="1">
    <citation type="submission" date="2024-08" db="EMBL/GenBank/DDBJ databases">
        <authorList>
            <person name="Cucini C."/>
            <person name="Frati F."/>
        </authorList>
    </citation>
    <scope>NUCLEOTIDE SEQUENCE [LARGE SCALE GENOMIC DNA]</scope>
</reference>
<proteinExistence type="predicted"/>
<protein>
    <recommendedName>
        <fullName evidence="4">Fibrinogen C-terminal domain-containing protein</fullName>
    </recommendedName>
</protein>
<feature type="compositionally biased region" description="Polar residues" evidence="3">
    <location>
        <begin position="248"/>
        <end position="258"/>
    </location>
</feature>
<organism evidence="5 6">
    <name type="scientific">Orchesella dallaii</name>
    <dbReference type="NCBI Taxonomy" id="48710"/>
    <lineage>
        <taxon>Eukaryota</taxon>
        <taxon>Metazoa</taxon>
        <taxon>Ecdysozoa</taxon>
        <taxon>Arthropoda</taxon>
        <taxon>Hexapoda</taxon>
        <taxon>Collembola</taxon>
        <taxon>Entomobryomorpha</taxon>
        <taxon>Entomobryoidea</taxon>
        <taxon>Orchesellidae</taxon>
        <taxon>Orchesellinae</taxon>
        <taxon>Orchesella</taxon>
    </lineage>
</organism>
<dbReference type="InterPro" id="IPR014716">
    <property type="entry name" value="Fibrinogen_a/b/g_C_1"/>
</dbReference>
<keyword evidence="2" id="KW-0175">Coiled coil</keyword>
<dbReference type="PROSITE" id="PS51406">
    <property type="entry name" value="FIBRINOGEN_C_2"/>
    <property type="match status" value="1"/>
</dbReference>
<dbReference type="SUPFAM" id="SSF56496">
    <property type="entry name" value="Fibrinogen C-terminal domain-like"/>
    <property type="match status" value="1"/>
</dbReference>
<dbReference type="PROSITE" id="PS00514">
    <property type="entry name" value="FIBRINOGEN_C_1"/>
    <property type="match status" value="1"/>
</dbReference>
<dbReference type="CDD" id="cd00087">
    <property type="entry name" value="FReD"/>
    <property type="match status" value="1"/>
</dbReference>
<evidence type="ECO:0000256" key="1">
    <source>
        <dbReference type="ARBA" id="ARBA00023157"/>
    </source>
</evidence>
<dbReference type="PANTHER" id="PTHR19143">
    <property type="entry name" value="FIBRINOGEN/TENASCIN/ANGIOPOEITIN"/>
    <property type="match status" value="1"/>
</dbReference>
<gene>
    <name evidence="5" type="ORF">ODALV1_LOCUS29056</name>
</gene>
<name>A0ABP1S3D3_9HEXA</name>
<feature type="domain" description="Fibrinogen C-terminal" evidence="4">
    <location>
        <begin position="495"/>
        <end position="726"/>
    </location>
</feature>
<dbReference type="Pfam" id="PF00147">
    <property type="entry name" value="Fibrinogen_C"/>
    <property type="match status" value="1"/>
</dbReference>
<feature type="coiled-coil region" evidence="2">
    <location>
        <begin position="455"/>
        <end position="482"/>
    </location>
</feature>
<keyword evidence="1" id="KW-1015">Disulfide bond</keyword>
<dbReference type="NCBIfam" id="NF040941">
    <property type="entry name" value="GGGWT_bact"/>
    <property type="match status" value="1"/>
</dbReference>
<dbReference type="SMART" id="SM00186">
    <property type="entry name" value="FBG"/>
    <property type="match status" value="1"/>
</dbReference>
<feature type="coiled-coil region" evidence="2">
    <location>
        <begin position="336"/>
        <end position="363"/>
    </location>
</feature>
<dbReference type="Gene3D" id="3.90.215.10">
    <property type="entry name" value="Gamma Fibrinogen, chain A, domain 1"/>
    <property type="match status" value="1"/>
</dbReference>
<accession>A0ABP1S3D3</accession>
<feature type="region of interest" description="Disordered" evidence="3">
    <location>
        <begin position="149"/>
        <end position="188"/>
    </location>
</feature>
<feature type="region of interest" description="Disordered" evidence="3">
    <location>
        <begin position="230"/>
        <end position="264"/>
    </location>
</feature>
<dbReference type="EMBL" id="CAXLJM020000148">
    <property type="protein sequence ID" value="CAL8142462.1"/>
    <property type="molecule type" value="Genomic_DNA"/>
</dbReference>
<dbReference type="PANTHER" id="PTHR19143:SF327">
    <property type="entry name" value="FI21813P1-RELATED"/>
    <property type="match status" value="1"/>
</dbReference>
<feature type="region of interest" description="Disordered" evidence="3">
    <location>
        <begin position="37"/>
        <end position="57"/>
    </location>
</feature>
<dbReference type="InterPro" id="IPR036056">
    <property type="entry name" value="Fibrinogen-like_C"/>
</dbReference>
<feature type="compositionally biased region" description="Polar residues" evidence="3">
    <location>
        <begin position="231"/>
        <end position="241"/>
    </location>
</feature>
<evidence type="ECO:0000256" key="2">
    <source>
        <dbReference type="SAM" id="Coils"/>
    </source>
</evidence>